<dbReference type="HOGENOM" id="CLU_033323_8_2_7"/>
<dbReference type="PANTHER" id="PTHR48100:SF1">
    <property type="entry name" value="HISTIDINE PHOSPHATASE FAMILY PROTEIN-RELATED"/>
    <property type="match status" value="1"/>
</dbReference>
<dbReference type="KEGG" id="dps:DP1954"/>
<dbReference type="Pfam" id="PF00300">
    <property type="entry name" value="His_Phos_1"/>
    <property type="match status" value="1"/>
</dbReference>
<evidence type="ECO:0008006" key="3">
    <source>
        <dbReference type="Google" id="ProtNLM"/>
    </source>
</evidence>
<dbReference type="SUPFAM" id="SSF53254">
    <property type="entry name" value="Phosphoglycerate mutase-like"/>
    <property type="match status" value="1"/>
</dbReference>
<dbReference type="EMBL" id="CR522870">
    <property type="protein sequence ID" value="CAG36683.1"/>
    <property type="molecule type" value="Genomic_DNA"/>
</dbReference>
<evidence type="ECO:0000313" key="1">
    <source>
        <dbReference type="EMBL" id="CAG36683.1"/>
    </source>
</evidence>
<dbReference type="InterPro" id="IPR013078">
    <property type="entry name" value="His_Pase_superF_clade-1"/>
</dbReference>
<dbReference type="InterPro" id="IPR029033">
    <property type="entry name" value="His_PPase_superfam"/>
</dbReference>
<keyword evidence="2" id="KW-1185">Reference proteome</keyword>
<dbReference type="GO" id="GO:0005737">
    <property type="term" value="C:cytoplasm"/>
    <property type="evidence" value="ECO:0007669"/>
    <property type="project" value="TreeGrafter"/>
</dbReference>
<organism evidence="1 2">
    <name type="scientific">Desulfotalea psychrophila (strain LSv54 / DSM 12343)</name>
    <dbReference type="NCBI Taxonomy" id="177439"/>
    <lineage>
        <taxon>Bacteria</taxon>
        <taxon>Pseudomonadati</taxon>
        <taxon>Thermodesulfobacteriota</taxon>
        <taxon>Desulfobulbia</taxon>
        <taxon>Desulfobulbales</taxon>
        <taxon>Desulfocapsaceae</taxon>
        <taxon>Desulfotalea</taxon>
    </lineage>
</organism>
<dbReference type="CDD" id="cd07067">
    <property type="entry name" value="HP_PGM_like"/>
    <property type="match status" value="1"/>
</dbReference>
<dbReference type="STRING" id="177439.DP1954"/>
<evidence type="ECO:0000313" key="2">
    <source>
        <dbReference type="Proteomes" id="UP000000602"/>
    </source>
</evidence>
<protein>
    <recommendedName>
        <fullName evidence="3">Alpha-ribazole phosphatase</fullName>
    </recommendedName>
</protein>
<reference evidence="2" key="1">
    <citation type="journal article" date="2004" name="Environ. Microbiol.">
        <title>The genome of Desulfotalea psychrophila, a sulfate-reducing bacterium from permanently cold Arctic sediments.</title>
        <authorList>
            <person name="Rabus R."/>
            <person name="Ruepp A."/>
            <person name="Frickey T."/>
            <person name="Rattei T."/>
            <person name="Fartmann B."/>
            <person name="Stark M."/>
            <person name="Bauer M."/>
            <person name="Zibat A."/>
            <person name="Lombardot T."/>
            <person name="Becker I."/>
            <person name="Amann J."/>
            <person name="Gellner K."/>
            <person name="Teeling H."/>
            <person name="Leuschner W.D."/>
            <person name="Gloeckner F.-O."/>
            <person name="Lupas A.N."/>
            <person name="Amann R."/>
            <person name="Klenk H.-P."/>
        </authorList>
    </citation>
    <scope>NUCLEOTIDE SEQUENCE [LARGE SCALE GENOMIC DNA]</scope>
    <source>
        <strain evidence="2">DSM 12343 / LSv54</strain>
    </source>
</reference>
<dbReference type="SMART" id="SM00855">
    <property type="entry name" value="PGAM"/>
    <property type="match status" value="1"/>
</dbReference>
<gene>
    <name evidence="1" type="ordered locus">DP1954</name>
</gene>
<dbReference type="GO" id="GO:0016791">
    <property type="term" value="F:phosphatase activity"/>
    <property type="evidence" value="ECO:0007669"/>
    <property type="project" value="TreeGrafter"/>
</dbReference>
<proteinExistence type="predicted"/>
<accession>Q6ALU2</accession>
<dbReference type="InterPro" id="IPR050275">
    <property type="entry name" value="PGM_Phosphatase"/>
</dbReference>
<dbReference type="PANTHER" id="PTHR48100">
    <property type="entry name" value="BROAD-SPECIFICITY PHOSPHATASE YOR283W-RELATED"/>
    <property type="match status" value="1"/>
</dbReference>
<dbReference type="Proteomes" id="UP000000602">
    <property type="component" value="Chromosome"/>
</dbReference>
<dbReference type="eggNOG" id="COG0406">
    <property type="taxonomic scope" value="Bacteria"/>
</dbReference>
<dbReference type="AlphaFoldDB" id="Q6ALU2"/>
<sequence length="209" mass="22965">MPLAKRMGLSIADHMKKIYFLRHGHTPLTGTYVGSTDCGLSAQGVEQIQAVAASPALQEATRIIASPMLRCVQTVAELTGKYQVSYHPLLKEIDFGFWEGLTFDQVYTKYQQEFDLWCSSPATFSFPGGESVADFRARMKQIIPLLNTCADERIMVVAHGGVICHLLCILLGLPLDNYTLLKLDVGHYASVDLYETGAVLTGFNKSISG</sequence>
<name>Q6ALU2_DESPS</name>
<dbReference type="Gene3D" id="3.40.50.1240">
    <property type="entry name" value="Phosphoglycerate mutase-like"/>
    <property type="match status" value="1"/>
</dbReference>